<feature type="region of interest" description="Disordered" evidence="1">
    <location>
        <begin position="33"/>
        <end position="58"/>
    </location>
</feature>
<proteinExistence type="predicted"/>
<reference evidence="3" key="1">
    <citation type="submission" date="2020-10" db="EMBL/GenBank/DDBJ databases">
        <authorList>
            <person name="Gilroy R."/>
        </authorList>
    </citation>
    <scope>NUCLEOTIDE SEQUENCE</scope>
    <source>
        <strain evidence="3">ChiSxjej1B13-7041</strain>
    </source>
</reference>
<evidence type="ECO:0000256" key="2">
    <source>
        <dbReference type="SAM" id="SignalP"/>
    </source>
</evidence>
<feature type="signal peptide" evidence="2">
    <location>
        <begin position="1"/>
        <end position="33"/>
    </location>
</feature>
<feature type="chain" id="PRO_5039556463" evidence="2">
    <location>
        <begin position="34"/>
        <end position="400"/>
    </location>
</feature>
<keyword evidence="2" id="KW-0732">Signal</keyword>
<comment type="caution">
    <text evidence="3">The sequence shown here is derived from an EMBL/GenBank/DDBJ whole genome shotgun (WGS) entry which is preliminary data.</text>
</comment>
<accession>A0A9D1EHS7</accession>
<organism evidence="3 4">
    <name type="scientific">Candidatus Egerieimonas intestinavium</name>
    <dbReference type="NCBI Taxonomy" id="2840777"/>
    <lineage>
        <taxon>Bacteria</taxon>
        <taxon>Bacillati</taxon>
        <taxon>Bacillota</taxon>
        <taxon>Clostridia</taxon>
        <taxon>Lachnospirales</taxon>
        <taxon>Lachnospiraceae</taxon>
        <taxon>Lachnospiraceae incertae sedis</taxon>
        <taxon>Candidatus Egerieimonas</taxon>
    </lineage>
</organism>
<protein>
    <submittedName>
        <fullName evidence="3">Uncharacterized protein</fullName>
    </submittedName>
</protein>
<name>A0A9D1EHS7_9FIRM</name>
<dbReference type="AlphaFoldDB" id="A0A9D1EHS7"/>
<dbReference type="PROSITE" id="PS51257">
    <property type="entry name" value="PROKAR_LIPOPROTEIN"/>
    <property type="match status" value="1"/>
</dbReference>
<sequence length="400" mass="44311">MKKEKPFYRRVMRGGICLILLCSLGFMSGCSDSEDTSQTDAGISDLLPGKKEEGGRSGKQFSVLGSEYAEKEGPLEALLEAEAAHLEDVGFADVTITDQTSDTYIPDEEEGSTVQLLQGQLTMTSPEGEAVDLTLSFQWNLDTEQLIHLFWASFSGGSFSADHILSEDVLLGSEELLSAFDMQDEEKYLYFHENKVLRLMESSGWGELMVMDNAVKEEKGFYYIEKEGGAYIFDAEALPEIYPDSLGGLPVTEIQLVYGSGSFCDYLGLPGTVRRVTGVSNVPITIFPKSVEEISTMTFAFPNLTGTFFVFNPEVKLIQLYLLEVYEKAGNSPCITIYCQSEEAFQELTDCFPGITVRSIDDYRGELSEEEADILDAAAEGDYTDIDEIFRGKNTIGERE</sequence>
<evidence type="ECO:0000256" key="1">
    <source>
        <dbReference type="SAM" id="MobiDB-lite"/>
    </source>
</evidence>
<dbReference type="Proteomes" id="UP000886841">
    <property type="component" value="Unassembled WGS sequence"/>
</dbReference>
<evidence type="ECO:0000313" key="3">
    <source>
        <dbReference type="EMBL" id="HIR91897.1"/>
    </source>
</evidence>
<gene>
    <name evidence="3" type="ORF">IAB98_00565</name>
</gene>
<reference evidence="3" key="2">
    <citation type="journal article" date="2021" name="PeerJ">
        <title>Extensive microbial diversity within the chicken gut microbiome revealed by metagenomics and culture.</title>
        <authorList>
            <person name="Gilroy R."/>
            <person name="Ravi A."/>
            <person name="Getino M."/>
            <person name="Pursley I."/>
            <person name="Horton D.L."/>
            <person name="Alikhan N.F."/>
            <person name="Baker D."/>
            <person name="Gharbi K."/>
            <person name="Hall N."/>
            <person name="Watson M."/>
            <person name="Adriaenssens E.M."/>
            <person name="Foster-Nyarko E."/>
            <person name="Jarju S."/>
            <person name="Secka A."/>
            <person name="Antonio M."/>
            <person name="Oren A."/>
            <person name="Chaudhuri R.R."/>
            <person name="La Ragione R."/>
            <person name="Hildebrand F."/>
            <person name="Pallen M.J."/>
        </authorList>
    </citation>
    <scope>NUCLEOTIDE SEQUENCE</scope>
    <source>
        <strain evidence="3">ChiSxjej1B13-7041</strain>
    </source>
</reference>
<dbReference type="EMBL" id="DVHU01000007">
    <property type="protein sequence ID" value="HIR91897.1"/>
    <property type="molecule type" value="Genomic_DNA"/>
</dbReference>
<evidence type="ECO:0000313" key="4">
    <source>
        <dbReference type="Proteomes" id="UP000886841"/>
    </source>
</evidence>